<dbReference type="EMBL" id="BKCJ011276422">
    <property type="protein sequence ID" value="GFD14009.1"/>
    <property type="molecule type" value="Genomic_DNA"/>
</dbReference>
<comment type="caution">
    <text evidence="1">The sequence shown here is derived from an EMBL/GenBank/DDBJ whole genome shotgun (WGS) entry which is preliminary data.</text>
</comment>
<protein>
    <submittedName>
        <fullName evidence="1">Uncharacterized protein</fullName>
    </submittedName>
</protein>
<dbReference type="AlphaFoldDB" id="A0A699TYC2"/>
<reference evidence="1" key="1">
    <citation type="journal article" date="2019" name="Sci. Rep.">
        <title>Draft genome of Tanacetum cinerariifolium, the natural source of mosquito coil.</title>
        <authorList>
            <person name="Yamashiro T."/>
            <person name="Shiraishi A."/>
            <person name="Satake H."/>
            <person name="Nakayama K."/>
        </authorList>
    </citation>
    <scope>NUCLEOTIDE SEQUENCE</scope>
</reference>
<organism evidence="1">
    <name type="scientific">Tanacetum cinerariifolium</name>
    <name type="common">Dalmatian daisy</name>
    <name type="synonym">Chrysanthemum cinerariifolium</name>
    <dbReference type="NCBI Taxonomy" id="118510"/>
    <lineage>
        <taxon>Eukaryota</taxon>
        <taxon>Viridiplantae</taxon>
        <taxon>Streptophyta</taxon>
        <taxon>Embryophyta</taxon>
        <taxon>Tracheophyta</taxon>
        <taxon>Spermatophyta</taxon>
        <taxon>Magnoliopsida</taxon>
        <taxon>eudicotyledons</taxon>
        <taxon>Gunneridae</taxon>
        <taxon>Pentapetalae</taxon>
        <taxon>asterids</taxon>
        <taxon>campanulids</taxon>
        <taxon>Asterales</taxon>
        <taxon>Asteraceae</taxon>
        <taxon>Asteroideae</taxon>
        <taxon>Anthemideae</taxon>
        <taxon>Anthemidinae</taxon>
        <taxon>Tanacetum</taxon>
    </lineage>
</organism>
<name>A0A699TYC2_TANCI</name>
<accession>A0A699TYC2</accession>
<evidence type="ECO:0000313" key="1">
    <source>
        <dbReference type="EMBL" id="GFD14009.1"/>
    </source>
</evidence>
<gene>
    <name evidence="1" type="ORF">Tci_885978</name>
</gene>
<sequence>MKDNIDWNKVVKQVQSRQSNIVRKSQALKRNLRMSYEEIRTLFKEEYNKVQTLFKEGPEMDAERIKALRKRTRKEKVEKDEVEELKNNLEIVPDDEDNVFINVTPLSSKPLIIVDYKNYKKGKKEHF</sequence>
<proteinExistence type="predicted"/>